<keyword evidence="1 3" id="KW-0732">Signal</keyword>
<keyword evidence="6" id="KW-1185">Reference proteome</keyword>
<dbReference type="Pfam" id="PF00734">
    <property type="entry name" value="CBM_1"/>
    <property type="match status" value="1"/>
</dbReference>
<dbReference type="EMBL" id="KN822942">
    <property type="protein sequence ID" value="KIO34620.1"/>
    <property type="molecule type" value="Genomic_DNA"/>
</dbReference>
<name>A0A0C3QN79_9AGAM</name>
<dbReference type="OrthoDB" id="3915838at2759"/>
<evidence type="ECO:0000313" key="6">
    <source>
        <dbReference type="Proteomes" id="UP000054248"/>
    </source>
</evidence>
<sequence length="241" mass="25365">MQKVAALLAAFLAATSVQAQAGAYQQCGGINYSGSTSCVSGYTCTYLNDWYSQCVPGSATTTKTTTTTTTTRSVTTDTTPTTTIKTSTTTTKTSTTSSKTSTTTAPTGTGVQIRTVQDPVFHLYLQNDGGTAVIGPEASSGHFTINGSIKLNGPELYLNIASATTSYRALTFDSTPSFTGWALEGDTIITNQSSSYGRQLNFLACQTSVSGEWQLYLQLGNDQPTGRTCANNISIHLPCLC</sequence>
<dbReference type="Proteomes" id="UP000054248">
    <property type="component" value="Unassembled WGS sequence"/>
</dbReference>
<dbReference type="HOGENOM" id="CLU_066055_2_0_1"/>
<dbReference type="PROSITE" id="PS51164">
    <property type="entry name" value="CBM1_2"/>
    <property type="match status" value="1"/>
</dbReference>
<evidence type="ECO:0000256" key="2">
    <source>
        <dbReference type="SAM" id="MobiDB-lite"/>
    </source>
</evidence>
<gene>
    <name evidence="5" type="ORF">M407DRAFT_209862</name>
</gene>
<accession>A0A0C3QN79</accession>
<reference evidence="5 6" key="1">
    <citation type="submission" date="2014-04" db="EMBL/GenBank/DDBJ databases">
        <authorList>
            <consortium name="DOE Joint Genome Institute"/>
            <person name="Kuo A."/>
            <person name="Girlanda M."/>
            <person name="Perotto S."/>
            <person name="Kohler A."/>
            <person name="Nagy L.G."/>
            <person name="Floudas D."/>
            <person name="Copeland A."/>
            <person name="Barry K.W."/>
            <person name="Cichocki N."/>
            <person name="Veneault-Fourrey C."/>
            <person name="LaButti K."/>
            <person name="Lindquist E.A."/>
            <person name="Lipzen A."/>
            <person name="Lundell T."/>
            <person name="Morin E."/>
            <person name="Murat C."/>
            <person name="Sun H."/>
            <person name="Tunlid A."/>
            <person name="Henrissat B."/>
            <person name="Grigoriev I.V."/>
            <person name="Hibbett D.S."/>
            <person name="Martin F."/>
            <person name="Nordberg H.P."/>
            <person name="Cantor M.N."/>
            <person name="Hua S.X."/>
        </authorList>
    </citation>
    <scope>NUCLEOTIDE SEQUENCE [LARGE SCALE GENOMIC DNA]</scope>
    <source>
        <strain evidence="5 6">MUT 4182</strain>
    </source>
</reference>
<feature type="domain" description="CBM1" evidence="4">
    <location>
        <begin position="19"/>
        <end position="55"/>
    </location>
</feature>
<feature type="region of interest" description="Disordered" evidence="2">
    <location>
        <begin position="59"/>
        <end position="108"/>
    </location>
</feature>
<dbReference type="AlphaFoldDB" id="A0A0C3QN79"/>
<dbReference type="InterPro" id="IPR000254">
    <property type="entry name" value="CBD"/>
</dbReference>
<dbReference type="GO" id="GO:0030248">
    <property type="term" value="F:cellulose binding"/>
    <property type="evidence" value="ECO:0007669"/>
    <property type="project" value="InterPro"/>
</dbReference>
<evidence type="ECO:0000259" key="4">
    <source>
        <dbReference type="PROSITE" id="PS51164"/>
    </source>
</evidence>
<evidence type="ECO:0000256" key="1">
    <source>
        <dbReference type="ARBA" id="ARBA00022729"/>
    </source>
</evidence>
<organism evidence="5 6">
    <name type="scientific">Tulasnella calospora MUT 4182</name>
    <dbReference type="NCBI Taxonomy" id="1051891"/>
    <lineage>
        <taxon>Eukaryota</taxon>
        <taxon>Fungi</taxon>
        <taxon>Dikarya</taxon>
        <taxon>Basidiomycota</taxon>
        <taxon>Agaricomycotina</taxon>
        <taxon>Agaricomycetes</taxon>
        <taxon>Cantharellales</taxon>
        <taxon>Tulasnellaceae</taxon>
        <taxon>Tulasnella</taxon>
    </lineage>
</organism>
<feature type="signal peptide" evidence="3">
    <location>
        <begin position="1"/>
        <end position="19"/>
    </location>
</feature>
<reference evidence="6" key="2">
    <citation type="submission" date="2015-01" db="EMBL/GenBank/DDBJ databases">
        <title>Evolutionary Origins and Diversification of the Mycorrhizal Mutualists.</title>
        <authorList>
            <consortium name="DOE Joint Genome Institute"/>
            <consortium name="Mycorrhizal Genomics Consortium"/>
            <person name="Kohler A."/>
            <person name="Kuo A."/>
            <person name="Nagy L.G."/>
            <person name="Floudas D."/>
            <person name="Copeland A."/>
            <person name="Barry K.W."/>
            <person name="Cichocki N."/>
            <person name="Veneault-Fourrey C."/>
            <person name="LaButti K."/>
            <person name="Lindquist E.A."/>
            <person name="Lipzen A."/>
            <person name="Lundell T."/>
            <person name="Morin E."/>
            <person name="Murat C."/>
            <person name="Riley R."/>
            <person name="Ohm R."/>
            <person name="Sun H."/>
            <person name="Tunlid A."/>
            <person name="Henrissat B."/>
            <person name="Grigoriev I.V."/>
            <person name="Hibbett D.S."/>
            <person name="Martin F."/>
        </authorList>
    </citation>
    <scope>NUCLEOTIDE SEQUENCE [LARGE SCALE GENOMIC DNA]</scope>
    <source>
        <strain evidence="6">MUT 4182</strain>
    </source>
</reference>
<feature type="compositionally biased region" description="Low complexity" evidence="2">
    <location>
        <begin position="60"/>
        <end position="108"/>
    </location>
</feature>
<dbReference type="InterPro" id="IPR035971">
    <property type="entry name" value="CBD_sf"/>
</dbReference>
<proteinExistence type="predicted"/>
<feature type="chain" id="PRO_5002168683" evidence="3">
    <location>
        <begin position="20"/>
        <end position="241"/>
    </location>
</feature>
<evidence type="ECO:0000256" key="3">
    <source>
        <dbReference type="SAM" id="SignalP"/>
    </source>
</evidence>
<dbReference type="GO" id="GO:0005576">
    <property type="term" value="C:extracellular region"/>
    <property type="evidence" value="ECO:0007669"/>
    <property type="project" value="InterPro"/>
</dbReference>
<dbReference type="PROSITE" id="PS00562">
    <property type="entry name" value="CBM1_1"/>
    <property type="match status" value="1"/>
</dbReference>
<dbReference type="SMART" id="SM00236">
    <property type="entry name" value="fCBD"/>
    <property type="match status" value="1"/>
</dbReference>
<dbReference type="GO" id="GO:0005975">
    <property type="term" value="P:carbohydrate metabolic process"/>
    <property type="evidence" value="ECO:0007669"/>
    <property type="project" value="InterPro"/>
</dbReference>
<dbReference type="SUPFAM" id="SSF57180">
    <property type="entry name" value="Cellulose-binding domain"/>
    <property type="match status" value="1"/>
</dbReference>
<protein>
    <submittedName>
        <fullName evidence="5">Carbohydrate-binding module family 1 protein</fullName>
    </submittedName>
</protein>
<evidence type="ECO:0000313" key="5">
    <source>
        <dbReference type="EMBL" id="KIO34620.1"/>
    </source>
</evidence>